<reference evidence="3" key="1">
    <citation type="submission" date="2018-05" db="EMBL/GenBank/DDBJ databases">
        <authorList>
            <person name="Lanie J.A."/>
            <person name="Ng W.-L."/>
            <person name="Kazmierczak K.M."/>
            <person name="Andrzejewski T.M."/>
            <person name="Davidsen T.M."/>
            <person name="Wayne K.J."/>
            <person name="Tettelin H."/>
            <person name="Glass J.I."/>
            <person name="Rusch D."/>
            <person name="Podicherti R."/>
            <person name="Tsui H.-C.T."/>
            <person name="Winkler M.E."/>
        </authorList>
    </citation>
    <scope>NUCLEOTIDE SEQUENCE</scope>
</reference>
<protein>
    <recommendedName>
        <fullName evidence="2">APS kinase domain-containing protein</fullName>
    </recommendedName>
</protein>
<dbReference type="Gene3D" id="3.40.50.300">
    <property type="entry name" value="P-loop containing nucleotide triphosphate hydrolases"/>
    <property type="match status" value="1"/>
</dbReference>
<keyword evidence="1" id="KW-0808">Transferase</keyword>
<dbReference type="InterPro" id="IPR027417">
    <property type="entry name" value="P-loop_NTPase"/>
</dbReference>
<name>A0A383E2B6_9ZZZZ</name>
<dbReference type="SUPFAM" id="SSF52540">
    <property type="entry name" value="P-loop containing nucleoside triphosphate hydrolases"/>
    <property type="match status" value="1"/>
</dbReference>
<evidence type="ECO:0000256" key="1">
    <source>
        <dbReference type="ARBA" id="ARBA00022679"/>
    </source>
</evidence>
<dbReference type="Pfam" id="PF01583">
    <property type="entry name" value="APS_kinase"/>
    <property type="match status" value="1"/>
</dbReference>
<evidence type="ECO:0000313" key="3">
    <source>
        <dbReference type="EMBL" id="SVE50956.1"/>
    </source>
</evidence>
<proteinExistence type="predicted"/>
<accession>A0A383E2B6</accession>
<sequence>MAIADGCVYWVTGLSGAGKTTLSRRLFALFQTNNQPVIVLDGDEMRNVLAGSDATGYRRD</sequence>
<dbReference type="AlphaFoldDB" id="A0A383E2B6"/>
<feature type="non-terminal residue" evidence="3">
    <location>
        <position position="60"/>
    </location>
</feature>
<gene>
    <name evidence="3" type="ORF">METZ01_LOCUS503810</name>
</gene>
<dbReference type="EMBL" id="UINC01222254">
    <property type="protein sequence ID" value="SVE50956.1"/>
    <property type="molecule type" value="Genomic_DNA"/>
</dbReference>
<evidence type="ECO:0000259" key="2">
    <source>
        <dbReference type="Pfam" id="PF01583"/>
    </source>
</evidence>
<organism evidence="3">
    <name type="scientific">marine metagenome</name>
    <dbReference type="NCBI Taxonomy" id="408172"/>
    <lineage>
        <taxon>unclassified sequences</taxon>
        <taxon>metagenomes</taxon>
        <taxon>ecological metagenomes</taxon>
    </lineage>
</organism>
<dbReference type="InterPro" id="IPR059117">
    <property type="entry name" value="APS_kinase_dom"/>
</dbReference>
<feature type="domain" description="APS kinase" evidence="2">
    <location>
        <begin position="6"/>
        <end position="50"/>
    </location>
</feature>